<proteinExistence type="predicted"/>
<dbReference type="AlphaFoldDB" id="A0A2P2J2J6"/>
<accession>A0A2P2J2J6</accession>
<reference evidence="1" key="1">
    <citation type="submission" date="2018-02" db="EMBL/GenBank/DDBJ databases">
        <title>Rhizophora mucronata_Transcriptome.</title>
        <authorList>
            <person name="Meera S.P."/>
            <person name="Sreeshan A."/>
            <person name="Augustine A."/>
        </authorList>
    </citation>
    <scope>NUCLEOTIDE SEQUENCE</scope>
    <source>
        <tissue evidence="1">Leaf</tissue>
    </source>
</reference>
<dbReference type="EMBL" id="GGEC01007243">
    <property type="protein sequence ID" value="MBW87726.1"/>
    <property type="molecule type" value="Transcribed_RNA"/>
</dbReference>
<name>A0A2P2J2J6_RHIMU</name>
<protein>
    <submittedName>
        <fullName evidence="1">Uncharacterized protein</fullName>
    </submittedName>
</protein>
<sequence length="56" mass="6502">MHVHETKYINPHHTSAHILKHTCHLACPNSKIGRIYHLQVHTCNFHNHITDAQKTS</sequence>
<organism evidence="1">
    <name type="scientific">Rhizophora mucronata</name>
    <name type="common">Asiatic mangrove</name>
    <dbReference type="NCBI Taxonomy" id="61149"/>
    <lineage>
        <taxon>Eukaryota</taxon>
        <taxon>Viridiplantae</taxon>
        <taxon>Streptophyta</taxon>
        <taxon>Embryophyta</taxon>
        <taxon>Tracheophyta</taxon>
        <taxon>Spermatophyta</taxon>
        <taxon>Magnoliopsida</taxon>
        <taxon>eudicotyledons</taxon>
        <taxon>Gunneridae</taxon>
        <taxon>Pentapetalae</taxon>
        <taxon>rosids</taxon>
        <taxon>fabids</taxon>
        <taxon>Malpighiales</taxon>
        <taxon>Rhizophoraceae</taxon>
        <taxon>Rhizophora</taxon>
    </lineage>
</organism>
<evidence type="ECO:0000313" key="1">
    <source>
        <dbReference type="EMBL" id="MBW87726.1"/>
    </source>
</evidence>